<feature type="compositionally biased region" description="Low complexity" evidence="1">
    <location>
        <begin position="31"/>
        <end position="51"/>
    </location>
</feature>
<feature type="compositionally biased region" description="Polar residues" evidence="1">
    <location>
        <begin position="52"/>
        <end position="62"/>
    </location>
</feature>
<feature type="compositionally biased region" description="Low complexity" evidence="1">
    <location>
        <begin position="166"/>
        <end position="177"/>
    </location>
</feature>
<organism evidence="2 3">
    <name type="scientific">Tritrichomonas musculus</name>
    <dbReference type="NCBI Taxonomy" id="1915356"/>
    <lineage>
        <taxon>Eukaryota</taxon>
        <taxon>Metamonada</taxon>
        <taxon>Parabasalia</taxon>
        <taxon>Tritrichomonadida</taxon>
        <taxon>Tritrichomonadidae</taxon>
        <taxon>Tritrichomonas</taxon>
    </lineage>
</organism>
<reference evidence="2 3" key="1">
    <citation type="submission" date="2024-04" db="EMBL/GenBank/DDBJ databases">
        <title>Tritrichomonas musculus Genome.</title>
        <authorList>
            <person name="Alves-Ferreira E."/>
            <person name="Grigg M."/>
            <person name="Lorenzi H."/>
            <person name="Galac M."/>
        </authorList>
    </citation>
    <scope>NUCLEOTIDE SEQUENCE [LARGE SCALE GENOMIC DNA]</scope>
    <source>
        <strain evidence="2 3">EAF2021</strain>
    </source>
</reference>
<feature type="compositionally biased region" description="Low complexity" evidence="1">
    <location>
        <begin position="190"/>
        <end position="203"/>
    </location>
</feature>
<feature type="compositionally biased region" description="Low complexity" evidence="1">
    <location>
        <begin position="113"/>
        <end position="134"/>
    </location>
</feature>
<dbReference type="EMBL" id="JAPFFF010000003">
    <property type="protein sequence ID" value="KAK8893420.1"/>
    <property type="molecule type" value="Genomic_DNA"/>
</dbReference>
<sequence>MSQDPGPTLEAPKVAFKKKKLNRNYVPPPDTNNLNNTNSNPSNLNENSNTSGQQAQVNQAEQTPPPQVITDISTLGPLKKKRLIPKFKSSESTSEASEATENTPQSAVQRNDNTNNSSLSTQQTNQQEQASLTQAPQVITDISSLGPLKKKKKKIIETLPDNSQNTADSSAPSSTTPIETNEIPNIDLTNDSSNDISSISSSSTRLGLDIEQDNTLSGRYMNPNFDLSRIGKNESRQLLNKSISKEYAERFTKDMTAREEQFRKEYIKPKEKVDEQLVNADFLQTELNSMIEAISKNVQSNTENFDLNKCNFDDITITSGTSFKPNLSGLAKSYTMNSQEAIDTLSGKHELLSVDELKTELGAEFLKTSKNANIDKEDIIKQVKTLYNQSNKQISPTEFVIDLSLPESVNLICNIGLFFAAGLKCHPTVLFTRLYGQMNEDSRGRANIVSLQAALLQAKSSVTDITGNYRYTVFYVLHLIRLAQCSALLRYMSGLLTFKKKNYYADALILDSDLCNSLADEIEKIECVQIQGGLVHINITDLTPAVPGDRFALRVSGIVDSYLRKTRNWLLQGVEINSEHILPLTDVLKIFVKSFLMQKNGNCISLDALYEIFEGIANLSAQNNTNQNNSNGQDNLQQNTIDPCCNHPAYKKFVEIFKSKDVTKYWETRTKVWVTIVTALNEKILPYIILFGVNIPQTKATMNPAYFRDPVSCLKIANALLPMKFPVFNIRYESIKSNVSTLD</sequence>
<evidence type="ECO:0000313" key="2">
    <source>
        <dbReference type="EMBL" id="KAK8893420.1"/>
    </source>
</evidence>
<comment type="caution">
    <text evidence="2">The sequence shown here is derived from an EMBL/GenBank/DDBJ whole genome shotgun (WGS) entry which is preliminary data.</text>
</comment>
<evidence type="ECO:0008006" key="4">
    <source>
        <dbReference type="Google" id="ProtNLM"/>
    </source>
</evidence>
<keyword evidence="3" id="KW-1185">Reference proteome</keyword>
<evidence type="ECO:0000256" key="1">
    <source>
        <dbReference type="SAM" id="MobiDB-lite"/>
    </source>
</evidence>
<feature type="region of interest" description="Disordered" evidence="1">
    <location>
        <begin position="1"/>
        <end position="135"/>
    </location>
</feature>
<feature type="compositionally biased region" description="Low complexity" evidence="1">
    <location>
        <begin position="90"/>
        <end position="101"/>
    </location>
</feature>
<feature type="region of interest" description="Disordered" evidence="1">
    <location>
        <begin position="157"/>
        <end position="204"/>
    </location>
</feature>
<accession>A0ABR2KTU7</accession>
<feature type="compositionally biased region" description="Polar residues" evidence="1">
    <location>
        <begin position="102"/>
        <end position="112"/>
    </location>
</feature>
<proteinExistence type="predicted"/>
<protein>
    <recommendedName>
        <fullName evidence="4">RUN domain-containing protein</fullName>
    </recommendedName>
</protein>
<dbReference type="Proteomes" id="UP001470230">
    <property type="component" value="Unassembled WGS sequence"/>
</dbReference>
<gene>
    <name evidence="2" type="ORF">M9Y10_021840</name>
</gene>
<name>A0ABR2KTU7_9EUKA</name>
<feature type="compositionally biased region" description="Polar residues" evidence="1">
    <location>
        <begin position="178"/>
        <end position="189"/>
    </location>
</feature>
<evidence type="ECO:0000313" key="3">
    <source>
        <dbReference type="Proteomes" id="UP001470230"/>
    </source>
</evidence>